<evidence type="ECO:0000313" key="4">
    <source>
        <dbReference type="Proteomes" id="UP000176294"/>
    </source>
</evidence>
<sequence length="65" mass="7013">MKIKHAVIFLLLGILTALVGALFKIEHWAGADVLLLSSIALTVAGFVLLAVKLLTRPDAKRFLNS</sequence>
<dbReference type="Proteomes" id="UP000176294">
    <property type="component" value="Unassembled WGS sequence"/>
</dbReference>
<keyword evidence="4" id="KW-1185">Reference proteome</keyword>
<dbReference type="EMBL" id="MDZB01000104">
    <property type="protein sequence ID" value="OGX85718.1"/>
    <property type="molecule type" value="Genomic_DNA"/>
</dbReference>
<accession>A0A1G1T4C4</accession>
<evidence type="ECO:0000259" key="2">
    <source>
        <dbReference type="Pfam" id="PF22827"/>
    </source>
</evidence>
<gene>
    <name evidence="3" type="ORF">BEN47_14615</name>
</gene>
<organism evidence="3 4">
    <name type="scientific">Hymenobacter lapidarius</name>
    <dbReference type="NCBI Taxonomy" id="1908237"/>
    <lineage>
        <taxon>Bacteria</taxon>
        <taxon>Pseudomonadati</taxon>
        <taxon>Bacteroidota</taxon>
        <taxon>Cytophagia</taxon>
        <taxon>Cytophagales</taxon>
        <taxon>Hymenobacteraceae</taxon>
        <taxon>Hymenobacter</taxon>
    </lineage>
</organism>
<protein>
    <recommendedName>
        <fullName evidence="2">Gliding motility protein GldL-like N-terminal domain-containing protein</fullName>
    </recommendedName>
</protein>
<dbReference type="Pfam" id="PF22827">
    <property type="entry name" value="GldL_N"/>
    <property type="match status" value="1"/>
</dbReference>
<name>A0A1G1T4C4_9BACT</name>
<dbReference type="InterPro" id="IPR055087">
    <property type="entry name" value="GldL-like_N"/>
</dbReference>
<dbReference type="AlphaFoldDB" id="A0A1G1T4C4"/>
<keyword evidence="1" id="KW-0812">Transmembrane</keyword>
<evidence type="ECO:0000256" key="1">
    <source>
        <dbReference type="SAM" id="Phobius"/>
    </source>
</evidence>
<feature type="domain" description="Gliding motility protein GldL-like N-terminal" evidence="2">
    <location>
        <begin position="18"/>
        <end position="52"/>
    </location>
</feature>
<reference evidence="3 4" key="1">
    <citation type="submission" date="2016-08" db="EMBL/GenBank/DDBJ databases">
        <title>Hymenobacter coccineus sp. nov., Hymenobacter lapidarius sp. nov. and Hymenobacter glacialis sp. nov., isolated from Antarctic soil.</title>
        <authorList>
            <person name="Sedlacek I."/>
            <person name="Kralova S."/>
            <person name="Kyrova K."/>
            <person name="Maslanova I."/>
            <person name="Stankova E."/>
            <person name="Vrbovska V."/>
            <person name="Nemec M."/>
            <person name="Bartak M."/>
            <person name="Svec P."/>
            <person name="Busse H.-J."/>
            <person name="Pantucek R."/>
        </authorList>
    </citation>
    <scope>NUCLEOTIDE SEQUENCE [LARGE SCALE GENOMIC DNA]</scope>
    <source>
        <strain evidence="3 4">CCM 8643</strain>
    </source>
</reference>
<dbReference type="OrthoDB" id="799967at2"/>
<dbReference type="RefSeq" id="WP_070728273.1">
    <property type="nucleotide sequence ID" value="NZ_MDZB01000104.1"/>
</dbReference>
<proteinExistence type="predicted"/>
<comment type="caution">
    <text evidence="3">The sequence shown here is derived from an EMBL/GenBank/DDBJ whole genome shotgun (WGS) entry which is preliminary data.</text>
</comment>
<keyword evidence="1" id="KW-0472">Membrane</keyword>
<evidence type="ECO:0000313" key="3">
    <source>
        <dbReference type="EMBL" id="OGX85718.1"/>
    </source>
</evidence>
<keyword evidence="1" id="KW-1133">Transmembrane helix</keyword>
<feature type="transmembrane region" description="Helical" evidence="1">
    <location>
        <begin position="33"/>
        <end position="55"/>
    </location>
</feature>